<comment type="caution">
    <text evidence="5">The sequence shown here is derived from an EMBL/GenBank/DDBJ whole genome shotgun (WGS) entry which is preliminary data.</text>
</comment>
<dbReference type="EMBL" id="LSFN01000005">
    <property type="protein sequence ID" value="OAB76321.1"/>
    <property type="molecule type" value="Genomic_DNA"/>
</dbReference>
<keyword evidence="2" id="KW-0812">Transmembrane</keyword>
<dbReference type="PANTHER" id="PTHR34220">
    <property type="entry name" value="SENSOR HISTIDINE KINASE YPDA"/>
    <property type="match status" value="1"/>
</dbReference>
<evidence type="ECO:0000259" key="3">
    <source>
        <dbReference type="Pfam" id="PF02518"/>
    </source>
</evidence>
<evidence type="ECO:0000256" key="2">
    <source>
        <dbReference type="SAM" id="Phobius"/>
    </source>
</evidence>
<dbReference type="GO" id="GO:0000155">
    <property type="term" value="F:phosphorelay sensor kinase activity"/>
    <property type="evidence" value="ECO:0007669"/>
    <property type="project" value="InterPro"/>
</dbReference>
<sequence length="592" mass="68355">MIAKKGPGTTNVIAKETALHKPLPIRHYVKAMLIIAVTVLIVDLVISITSIIIVKQQSTRYLKDTAALYINRINHDFDYMNHYMGWTLANDETLNKMNAYDINSVEFFKSNEILHSRFAELQKNYGQEYNFFYYLKNQSFFLNCAPISVNYGEYLELKKQIISFIDDKEVYEKFYSKWTPILVGGKYYVINIVPYNNRYLIGLISADNLIRPLREINLGANGYASLVDDQGTDLTIPISNNGKDISEDTGFASFMQPRTTIISEFLGTTFSAKMVIKFGAFEKIMIVQLLIVLLFFIVTSSLFVIILFFNKRVLGPIQSFSENLALINEESQPTDYKVSKIIELEQANTQFKDLVEQIKTFKITMYEQELEKQRIQLDYMKQQIKPHFFLNCLTSIYSMAQIQMYQEIEDMAMTTSRYFRYLFQSGENFVPLANEIEHVQMYLEIQKQRYQDAFSYQVELSEEAKDVKIPPLVLQTFIENSIKYAISRENEVQIRLTVKRCLLEDDIEATQIQFSDTGPGFPANVLEKLEAGLPLDQAKGTHIGIMNTLKRLEYLYYNLATVRFTNLPGSGACITLMLPDLPEPSTEMERKL</sequence>
<dbReference type="Pfam" id="PF06580">
    <property type="entry name" value="His_kinase"/>
    <property type="match status" value="1"/>
</dbReference>
<keyword evidence="6" id="KW-1185">Reference proteome</keyword>
<protein>
    <submittedName>
        <fullName evidence="5">Histidine kinase</fullName>
    </submittedName>
</protein>
<dbReference type="PANTHER" id="PTHR34220:SF7">
    <property type="entry name" value="SENSOR HISTIDINE KINASE YPDA"/>
    <property type="match status" value="1"/>
</dbReference>
<feature type="transmembrane region" description="Helical" evidence="2">
    <location>
        <begin position="284"/>
        <end position="309"/>
    </location>
</feature>
<dbReference type="InterPro" id="IPR036890">
    <property type="entry name" value="HATPase_C_sf"/>
</dbReference>
<feature type="domain" description="Signal transduction histidine kinase internal region" evidence="4">
    <location>
        <begin position="376"/>
        <end position="454"/>
    </location>
</feature>
<keyword evidence="5" id="KW-0808">Transferase</keyword>
<evidence type="ECO:0000259" key="4">
    <source>
        <dbReference type="Pfam" id="PF06580"/>
    </source>
</evidence>
<dbReference type="SUPFAM" id="SSF55874">
    <property type="entry name" value="ATPase domain of HSP90 chaperone/DNA topoisomerase II/histidine kinase"/>
    <property type="match status" value="1"/>
</dbReference>
<evidence type="ECO:0000256" key="1">
    <source>
        <dbReference type="SAM" id="Coils"/>
    </source>
</evidence>
<name>A0A167F978_9BACL</name>
<gene>
    <name evidence="5" type="ORF">PNBC_02570</name>
</gene>
<dbReference type="Proteomes" id="UP000077134">
    <property type="component" value="Unassembled WGS sequence"/>
</dbReference>
<evidence type="ECO:0000313" key="5">
    <source>
        <dbReference type="EMBL" id="OAB76321.1"/>
    </source>
</evidence>
<dbReference type="AlphaFoldDB" id="A0A167F978"/>
<proteinExistence type="predicted"/>
<dbReference type="GO" id="GO:0016020">
    <property type="term" value="C:membrane"/>
    <property type="evidence" value="ECO:0007669"/>
    <property type="project" value="InterPro"/>
</dbReference>
<keyword evidence="5" id="KW-0418">Kinase</keyword>
<feature type="transmembrane region" description="Helical" evidence="2">
    <location>
        <begin position="31"/>
        <end position="54"/>
    </location>
</feature>
<feature type="domain" description="Histidine kinase/HSP90-like ATPase" evidence="3">
    <location>
        <begin position="473"/>
        <end position="580"/>
    </location>
</feature>
<dbReference type="InterPro" id="IPR003594">
    <property type="entry name" value="HATPase_dom"/>
</dbReference>
<dbReference type="Gene3D" id="3.30.565.10">
    <property type="entry name" value="Histidine kinase-like ATPase, C-terminal domain"/>
    <property type="match status" value="1"/>
</dbReference>
<feature type="coiled-coil region" evidence="1">
    <location>
        <begin position="344"/>
        <end position="383"/>
    </location>
</feature>
<organism evidence="5 6">
    <name type="scientific">Paenibacillus crassostreae</name>
    <dbReference type="NCBI Taxonomy" id="1763538"/>
    <lineage>
        <taxon>Bacteria</taxon>
        <taxon>Bacillati</taxon>
        <taxon>Bacillota</taxon>
        <taxon>Bacilli</taxon>
        <taxon>Bacillales</taxon>
        <taxon>Paenibacillaceae</taxon>
        <taxon>Paenibacillus</taxon>
    </lineage>
</organism>
<evidence type="ECO:0000313" key="6">
    <source>
        <dbReference type="Proteomes" id="UP000077134"/>
    </source>
</evidence>
<keyword evidence="1" id="KW-0175">Coiled coil</keyword>
<reference evidence="5 6" key="1">
    <citation type="submission" date="2016-02" db="EMBL/GenBank/DDBJ databases">
        <title>Paenibacillus sp. LPB0068, isolated from Crassostrea gigas.</title>
        <authorList>
            <person name="Shin S.-K."/>
            <person name="Yi H."/>
        </authorList>
    </citation>
    <scope>NUCLEOTIDE SEQUENCE [LARGE SCALE GENOMIC DNA]</scope>
    <source>
        <strain evidence="5 6">LPB0068</strain>
    </source>
</reference>
<dbReference type="Pfam" id="PF02518">
    <property type="entry name" value="HATPase_c"/>
    <property type="match status" value="1"/>
</dbReference>
<dbReference type="RefSeq" id="WP_068654929.1">
    <property type="nucleotide sequence ID" value="NZ_CP017770.1"/>
</dbReference>
<keyword evidence="2" id="KW-0472">Membrane</keyword>
<accession>A0A167F978</accession>
<dbReference type="KEGG" id="pcx:LPB68_00955"/>
<dbReference type="STRING" id="1763538.LPB68_00955"/>
<dbReference type="InterPro" id="IPR050640">
    <property type="entry name" value="Bact_2-comp_sensor_kinase"/>
</dbReference>
<keyword evidence="2" id="KW-1133">Transmembrane helix</keyword>
<dbReference type="InterPro" id="IPR010559">
    <property type="entry name" value="Sig_transdc_His_kin_internal"/>
</dbReference>